<keyword evidence="2" id="KW-0813">Transport</keyword>
<dbReference type="OrthoDB" id="3639251at2759"/>
<dbReference type="AlphaFoldDB" id="A0A1E3P635"/>
<feature type="transmembrane region" description="Helical" evidence="7">
    <location>
        <begin position="171"/>
        <end position="191"/>
    </location>
</feature>
<feature type="transmembrane region" description="Helical" evidence="7">
    <location>
        <begin position="135"/>
        <end position="159"/>
    </location>
</feature>
<feature type="transmembrane region" description="Helical" evidence="7">
    <location>
        <begin position="211"/>
        <end position="231"/>
    </location>
</feature>
<dbReference type="STRING" id="683960.A0A1E3P635"/>
<feature type="transmembrane region" description="Helical" evidence="7">
    <location>
        <begin position="445"/>
        <end position="463"/>
    </location>
</feature>
<evidence type="ECO:0000256" key="7">
    <source>
        <dbReference type="SAM" id="Phobius"/>
    </source>
</evidence>
<dbReference type="PANTHER" id="PTHR43791">
    <property type="entry name" value="PERMEASE-RELATED"/>
    <property type="match status" value="1"/>
</dbReference>
<dbReference type="InterPro" id="IPR036259">
    <property type="entry name" value="MFS_trans_sf"/>
</dbReference>
<evidence type="ECO:0000256" key="1">
    <source>
        <dbReference type="ARBA" id="ARBA00004141"/>
    </source>
</evidence>
<accession>A0A1E3P635</accession>
<keyword evidence="10" id="KW-1185">Reference proteome</keyword>
<dbReference type="PANTHER" id="PTHR43791:SF28">
    <property type="entry name" value="MAJOR FACILITATOR SUPERFAMILY (MFS) PROFILE DOMAIN-CONTAINING PROTEIN"/>
    <property type="match status" value="1"/>
</dbReference>
<sequence length="521" mass="58498">MSGVATQKNRFVLWLRSLFVWYPKNYEPLERKFLFKLDISILAYACVATFVAGLDNANINSAFVSGMKEDLKLYGNELNYLNICYQTGVIVAQIPLLLINSRANLAPYAVPLMQLAFGVLTILQSQVKTVQHLYVIRFFVGFFDGPMYITVHFILGKWFGSRGFRGNPSELFVRTGVFFSSTSLGTIVNSYLQVAAYKNLSGVNGYKGWQWLFIIDGIITIPVAMIGLSFFPGIPESPKPWWFTQDEYKLSNKRRIRYKIGKAQKIGLDAFKKALTDWKFYVFGLSYISMLIAWYPTLYFSLWLKAQGTYSVEQINVYPTVQNIINLVTSFFATASAGVISPWKPYMINVAGSSIFTLIMTIYNVPRGAVFFAFYIAGLIGAGSPILFATLNRILKHDQEQKAIIMGSTMSFGFLAFTFVPLGLFPTSESQGAKAAPRWIMGWPAALAFSLLMGVLYILTTYLDNRDRAKSGYNENPQDDVVTDDEYDEVEESITSSAASDIQLANLNNAKVKTEVEVKTL</sequence>
<feature type="domain" description="Major facilitator superfamily (MFS) profile" evidence="8">
    <location>
        <begin position="41"/>
        <end position="468"/>
    </location>
</feature>
<comment type="similarity">
    <text evidence="6">Belongs to the major facilitator superfamily. Allantoate permease family.</text>
</comment>
<keyword evidence="5 7" id="KW-0472">Membrane</keyword>
<feature type="transmembrane region" description="Helical" evidence="7">
    <location>
        <begin position="79"/>
        <end position="98"/>
    </location>
</feature>
<dbReference type="GO" id="GO:0016020">
    <property type="term" value="C:membrane"/>
    <property type="evidence" value="ECO:0007669"/>
    <property type="project" value="UniProtKB-SubCell"/>
</dbReference>
<evidence type="ECO:0000256" key="5">
    <source>
        <dbReference type="ARBA" id="ARBA00023136"/>
    </source>
</evidence>
<feature type="transmembrane region" description="Helical" evidence="7">
    <location>
        <begin position="280"/>
        <end position="300"/>
    </location>
</feature>
<dbReference type="RefSeq" id="XP_019039609.1">
    <property type="nucleotide sequence ID" value="XM_019184819.1"/>
</dbReference>
<dbReference type="InterPro" id="IPR020846">
    <property type="entry name" value="MFS_dom"/>
</dbReference>
<feature type="transmembrane region" description="Helical" evidence="7">
    <location>
        <begin position="320"/>
        <end position="339"/>
    </location>
</feature>
<dbReference type="EMBL" id="KV454210">
    <property type="protein sequence ID" value="ODQ60402.1"/>
    <property type="molecule type" value="Genomic_DNA"/>
</dbReference>
<feature type="transmembrane region" description="Helical" evidence="7">
    <location>
        <begin position="105"/>
        <end position="123"/>
    </location>
</feature>
<keyword evidence="3 7" id="KW-0812">Transmembrane</keyword>
<evidence type="ECO:0000256" key="3">
    <source>
        <dbReference type="ARBA" id="ARBA00022692"/>
    </source>
</evidence>
<dbReference type="Proteomes" id="UP000094112">
    <property type="component" value="Unassembled WGS sequence"/>
</dbReference>
<dbReference type="GO" id="GO:0022857">
    <property type="term" value="F:transmembrane transporter activity"/>
    <property type="evidence" value="ECO:0007669"/>
    <property type="project" value="InterPro"/>
</dbReference>
<dbReference type="SUPFAM" id="SSF103473">
    <property type="entry name" value="MFS general substrate transporter"/>
    <property type="match status" value="1"/>
</dbReference>
<dbReference type="FunFam" id="1.20.1250.20:FF:000065">
    <property type="entry name" value="Putative MFS pantothenate transporter"/>
    <property type="match status" value="1"/>
</dbReference>
<evidence type="ECO:0000256" key="4">
    <source>
        <dbReference type="ARBA" id="ARBA00022989"/>
    </source>
</evidence>
<evidence type="ECO:0000256" key="6">
    <source>
        <dbReference type="ARBA" id="ARBA00037968"/>
    </source>
</evidence>
<comment type="subcellular location">
    <subcellularLocation>
        <location evidence="1">Membrane</location>
        <topology evidence="1">Multi-pass membrane protein</topology>
    </subcellularLocation>
</comment>
<protein>
    <recommendedName>
        <fullName evidence="8">Major facilitator superfamily (MFS) profile domain-containing protein</fullName>
    </recommendedName>
</protein>
<gene>
    <name evidence="9" type="ORF">WICANDRAFT_79001</name>
</gene>
<dbReference type="Gene3D" id="1.20.1250.20">
    <property type="entry name" value="MFS general substrate transporter like domains"/>
    <property type="match status" value="2"/>
</dbReference>
<feature type="transmembrane region" description="Helical" evidence="7">
    <location>
        <begin position="346"/>
        <end position="363"/>
    </location>
</feature>
<dbReference type="Pfam" id="PF07690">
    <property type="entry name" value="MFS_1"/>
    <property type="match status" value="1"/>
</dbReference>
<evidence type="ECO:0000256" key="2">
    <source>
        <dbReference type="ARBA" id="ARBA00022448"/>
    </source>
</evidence>
<dbReference type="PROSITE" id="PS50850">
    <property type="entry name" value="MFS"/>
    <property type="match status" value="1"/>
</dbReference>
<keyword evidence="4 7" id="KW-1133">Transmembrane helix</keyword>
<feature type="transmembrane region" description="Helical" evidence="7">
    <location>
        <begin position="41"/>
        <end position="59"/>
    </location>
</feature>
<organism evidence="9 10">
    <name type="scientific">Wickerhamomyces anomalus (strain ATCC 58044 / CBS 1984 / NCYC 433 / NRRL Y-366-8)</name>
    <name type="common">Yeast</name>
    <name type="synonym">Hansenula anomala</name>
    <dbReference type="NCBI Taxonomy" id="683960"/>
    <lineage>
        <taxon>Eukaryota</taxon>
        <taxon>Fungi</taxon>
        <taxon>Dikarya</taxon>
        <taxon>Ascomycota</taxon>
        <taxon>Saccharomycotina</taxon>
        <taxon>Saccharomycetes</taxon>
        <taxon>Phaffomycetales</taxon>
        <taxon>Wickerhamomycetaceae</taxon>
        <taxon>Wickerhamomyces</taxon>
    </lineage>
</organism>
<evidence type="ECO:0000313" key="9">
    <source>
        <dbReference type="EMBL" id="ODQ60402.1"/>
    </source>
</evidence>
<dbReference type="GeneID" id="30202065"/>
<evidence type="ECO:0000313" key="10">
    <source>
        <dbReference type="Proteomes" id="UP000094112"/>
    </source>
</evidence>
<dbReference type="InterPro" id="IPR011701">
    <property type="entry name" value="MFS"/>
</dbReference>
<name>A0A1E3P635_WICAA</name>
<evidence type="ECO:0000259" key="8">
    <source>
        <dbReference type="PROSITE" id="PS50850"/>
    </source>
</evidence>
<proteinExistence type="inferred from homology"/>
<reference evidence="9 10" key="1">
    <citation type="journal article" date="2016" name="Proc. Natl. Acad. Sci. U.S.A.">
        <title>Comparative genomics of biotechnologically important yeasts.</title>
        <authorList>
            <person name="Riley R."/>
            <person name="Haridas S."/>
            <person name="Wolfe K.H."/>
            <person name="Lopes M.R."/>
            <person name="Hittinger C.T."/>
            <person name="Goeker M."/>
            <person name="Salamov A.A."/>
            <person name="Wisecaver J.H."/>
            <person name="Long T.M."/>
            <person name="Calvey C.H."/>
            <person name="Aerts A.L."/>
            <person name="Barry K.W."/>
            <person name="Choi C."/>
            <person name="Clum A."/>
            <person name="Coughlan A.Y."/>
            <person name="Deshpande S."/>
            <person name="Douglass A.P."/>
            <person name="Hanson S.J."/>
            <person name="Klenk H.-P."/>
            <person name="LaButti K.M."/>
            <person name="Lapidus A."/>
            <person name="Lindquist E.A."/>
            <person name="Lipzen A.M."/>
            <person name="Meier-Kolthoff J.P."/>
            <person name="Ohm R.A."/>
            <person name="Otillar R.P."/>
            <person name="Pangilinan J.L."/>
            <person name="Peng Y."/>
            <person name="Rokas A."/>
            <person name="Rosa C.A."/>
            <person name="Scheuner C."/>
            <person name="Sibirny A.A."/>
            <person name="Slot J.C."/>
            <person name="Stielow J.B."/>
            <person name="Sun H."/>
            <person name="Kurtzman C.P."/>
            <person name="Blackwell M."/>
            <person name="Grigoriev I.V."/>
            <person name="Jeffries T.W."/>
        </authorList>
    </citation>
    <scope>NUCLEOTIDE SEQUENCE [LARGE SCALE GENOMIC DNA]</scope>
    <source>
        <strain evidence="10">ATCC 58044 / CBS 1984 / NCYC 433 / NRRL Y-366-8</strain>
    </source>
</reference>
<feature type="transmembrane region" description="Helical" evidence="7">
    <location>
        <begin position="369"/>
        <end position="391"/>
    </location>
</feature>
<feature type="transmembrane region" description="Helical" evidence="7">
    <location>
        <begin position="403"/>
        <end position="425"/>
    </location>
</feature>